<evidence type="ECO:0000313" key="2">
    <source>
        <dbReference type="EMBL" id="GFB05999.1"/>
    </source>
</evidence>
<proteinExistence type="predicted"/>
<sequence length="51" mass="5009">MLLGSSSRASTSKNSSSPTTIVAAGAVTSESTGVGTARDDGQTGKEPNDHS</sequence>
<feature type="compositionally biased region" description="Basic and acidic residues" evidence="1">
    <location>
        <begin position="37"/>
        <end position="51"/>
    </location>
</feature>
<reference evidence="2" key="1">
    <citation type="journal article" date="2019" name="Sci. Rep.">
        <title>Draft genome of Tanacetum cinerariifolium, the natural source of mosquito coil.</title>
        <authorList>
            <person name="Yamashiro T."/>
            <person name="Shiraishi A."/>
            <person name="Satake H."/>
            <person name="Nakayama K."/>
        </authorList>
    </citation>
    <scope>NUCLEOTIDE SEQUENCE</scope>
</reference>
<organism evidence="2">
    <name type="scientific">Tanacetum cinerariifolium</name>
    <name type="common">Dalmatian daisy</name>
    <name type="synonym">Chrysanthemum cinerariifolium</name>
    <dbReference type="NCBI Taxonomy" id="118510"/>
    <lineage>
        <taxon>Eukaryota</taxon>
        <taxon>Viridiplantae</taxon>
        <taxon>Streptophyta</taxon>
        <taxon>Embryophyta</taxon>
        <taxon>Tracheophyta</taxon>
        <taxon>Spermatophyta</taxon>
        <taxon>Magnoliopsida</taxon>
        <taxon>eudicotyledons</taxon>
        <taxon>Gunneridae</taxon>
        <taxon>Pentapetalae</taxon>
        <taxon>asterids</taxon>
        <taxon>campanulids</taxon>
        <taxon>Asterales</taxon>
        <taxon>Asteraceae</taxon>
        <taxon>Asteroideae</taxon>
        <taxon>Anthemideae</taxon>
        <taxon>Anthemidinae</taxon>
        <taxon>Tanacetum</taxon>
    </lineage>
</organism>
<dbReference type="EMBL" id="BKCJ010543391">
    <property type="protein sequence ID" value="GFB05999.1"/>
    <property type="molecule type" value="Genomic_DNA"/>
</dbReference>
<comment type="caution">
    <text evidence="2">The sequence shown here is derived from an EMBL/GenBank/DDBJ whole genome shotgun (WGS) entry which is preliminary data.</text>
</comment>
<gene>
    <name evidence="2" type="ORF">Tci_677970</name>
</gene>
<feature type="region of interest" description="Disordered" evidence="1">
    <location>
        <begin position="1"/>
        <end position="51"/>
    </location>
</feature>
<evidence type="ECO:0000256" key="1">
    <source>
        <dbReference type="SAM" id="MobiDB-lite"/>
    </source>
</evidence>
<feature type="compositionally biased region" description="Low complexity" evidence="1">
    <location>
        <begin position="1"/>
        <end position="20"/>
    </location>
</feature>
<name>A0A699KTT7_TANCI</name>
<dbReference type="AlphaFoldDB" id="A0A699KTT7"/>
<feature type="non-terminal residue" evidence="2">
    <location>
        <position position="51"/>
    </location>
</feature>
<protein>
    <submittedName>
        <fullName evidence="2">Uncharacterized protein</fullName>
    </submittedName>
</protein>
<accession>A0A699KTT7</accession>